<keyword evidence="2" id="KW-1185">Reference proteome</keyword>
<name>A0AAD1RXW2_PELCU</name>
<dbReference type="EMBL" id="OW240915">
    <property type="protein sequence ID" value="CAH2283707.1"/>
    <property type="molecule type" value="Genomic_DNA"/>
</dbReference>
<dbReference type="AlphaFoldDB" id="A0AAD1RXW2"/>
<dbReference type="Proteomes" id="UP001295444">
    <property type="component" value="Chromosome 04"/>
</dbReference>
<reference evidence="1" key="1">
    <citation type="submission" date="2022-03" db="EMBL/GenBank/DDBJ databases">
        <authorList>
            <person name="Alioto T."/>
            <person name="Alioto T."/>
            <person name="Gomez Garrido J."/>
        </authorList>
    </citation>
    <scope>NUCLEOTIDE SEQUENCE</scope>
</reference>
<gene>
    <name evidence="1" type="ORF">PECUL_23A056424</name>
</gene>
<protein>
    <submittedName>
        <fullName evidence="1">Uncharacterized protein</fullName>
    </submittedName>
</protein>
<organism evidence="1 2">
    <name type="scientific">Pelobates cultripes</name>
    <name type="common">Western spadefoot toad</name>
    <dbReference type="NCBI Taxonomy" id="61616"/>
    <lineage>
        <taxon>Eukaryota</taxon>
        <taxon>Metazoa</taxon>
        <taxon>Chordata</taxon>
        <taxon>Craniata</taxon>
        <taxon>Vertebrata</taxon>
        <taxon>Euteleostomi</taxon>
        <taxon>Amphibia</taxon>
        <taxon>Batrachia</taxon>
        <taxon>Anura</taxon>
        <taxon>Pelobatoidea</taxon>
        <taxon>Pelobatidae</taxon>
        <taxon>Pelobates</taxon>
    </lineage>
</organism>
<accession>A0AAD1RXW2</accession>
<sequence>MQSRRYKKGRKGLLEYIQSPTRIKPLVGLHEVVEIRFTETGKRLAYCKMCNVCGISRTMREICFLSGLDDCFSGCVCYKYTTSLLCHFTID</sequence>
<evidence type="ECO:0000313" key="2">
    <source>
        <dbReference type="Proteomes" id="UP001295444"/>
    </source>
</evidence>
<evidence type="ECO:0000313" key="1">
    <source>
        <dbReference type="EMBL" id="CAH2283707.1"/>
    </source>
</evidence>
<proteinExistence type="predicted"/>